<accession>A0AA38IF93</accession>
<name>A0AA38IF93_9CUCU</name>
<reference evidence="1" key="1">
    <citation type="journal article" date="2023" name="G3 (Bethesda)">
        <title>Whole genome assemblies of Zophobas morio and Tenebrio molitor.</title>
        <authorList>
            <person name="Kaur S."/>
            <person name="Stinson S.A."/>
            <person name="diCenzo G.C."/>
        </authorList>
    </citation>
    <scope>NUCLEOTIDE SEQUENCE</scope>
    <source>
        <strain evidence="1">QUZm001</strain>
    </source>
</reference>
<organism evidence="1 2">
    <name type="scientific">Zophobas morio</name>
    <dbReference type="NCBI Taxonomy" id="2755281"/>
    <lineage>
        <taxon>Eukaryota</taxon>
        <taxon>Metazoa</taxon>
        <taxon>Ecdysozoa</taxon>
        <taxon>Arthropoda</taxon>
        <taxon>Hexapoda</taxon>
        <taxon>Insecta</taxon>
        <taxon>Pterygota</taxon>
        <taxon>Neoptera</taxon>
        <taxon>Endopterygota</taxon>
        <taxon>Coleoptera</taxon>
        <taxon>Polyphaga</taxon>
        <taxon>Cucujiformia</taxon>
        <taxon>Tenebrionidae</taxon>
        <taxon>Zophobas</taxon>
    </lineage>
</organism>
<comment type="caution">
    <text evidence="1">The sequence shown here is derived from an EMBL/GenBank/DDBJ whole genome shotgun (WGS) entry which is preliminary data.</text>
</comment>
<gene>
    <name evidence="1" type="ORF">Zmor_014513</name>
</gene>
<protein>
    <submittedName>
        <fullName evidence="1">Uncharacterized protein</fullName>
    </submittedName>
</protein>
<keyword evidence="2" id="KW-1185">Reference proteome</keyword>
<dbReference type="AlphaFoldDB" id="A0AA38IF93"/>
<evidence type="ECO:0000313" key="2">
    <source>
        <dbReference type="Proteomes" id="UP001168821"/>
    </source>
</evidence>
<dbReference type="Proteomes" id="UP001168821">
    <property type="component" value="Unassembled WGS sequence"/>
</dbReference>
<proteinExistence type="predicted"/>
<evidence type="ECO:0000313" key="1">
    <source>
        <dbReference type="EMBL" id="KAJ3655380.1"/>
    </source>
</evidence>
<dbReference type="EMBL" id="JALNTZ010000004">
    <property type="protein sequence ID" value="KAJ3655380.1"/>
    <property type="molecule type" value="Genomic_DNA"/>
</dbReference>
<sequence>MHKLIHLELHLGRIQKARAEDFEQLVFLKTPSAVLDKIIQFVTQREYIPSLTGAQDMSQCCRWGFKEDQLLEVLISRFLDTA</sequence>